<reference evidence="3 4" key="1">
    <citation type="journal article" date="2007" name="Int. J. Syst. Evol. Microbiol.">
        <title>Paenibacillus ginsengarvi sp. nov., isolated from soil from ginseng cultivation.</title>
        <authorList>
            <person name="Yoon M.H."/>
            <person name="Ten L.N."/>
            <person name="Im W.T."/>
        </authorList>
    </citation>
    <scope>NUCLEOTIDE SEQUENCE [LARGE SCALE GENOMIC DNA]</scope>
    <source>
        <strain evidence="3 4">KCTC 13059</strain>
    </source>
</reference>
<dbReference type="InterPro" id="IPR029058">
    <property type="entry name" value="AB_hydrolase_fold"/>
</dbReference>
<evidence type="ECO:0000313" key="4">
    <source>
        <dbReference type="Proteomes" id="UP000282311"/>
    </source>
</evidence>
<feature type="domain" description="Dienelactone hydrolase" evidence="2">
    <location>
        <begin position="91"/>
        <end position="194"/>
    </location>
</feature>
<dbReference type="PANTHER" id="PTHR43037">
    <property type="entry name" value="UNNAMED PRODUCT-RELATED"/>
    <property type="match status" value="1"/>
</dbReference>
<evidence type="ECO:0000313" key="3">
    <source>
        <dbReference type="EMBL" id="RKN75784.1"/>
    </source>
</evidence>
<dbReference type="InterPro" id="IPR002925">
    <property type="entry name" value="Dienelactn_hydro"/>
</dbReference>
<dbReference type="GO" id="GO:0016787">
    <property type="term" value="F:hydrolase activity"/>
    <property type="evidence" value="ECO:0007669"/>
    <property type="project" value="InterPro"/>
</dbReference>
<dbReference type="SUPFAM" id="SSF53474">
    <property type="entry name" value="alpha/beta-Hydrolases"/>
    <property type="match status" value="1"/>
</dbReference>
<dbReference type="AlphaFoldDB" id="A0A3B0BTZ7"/>
<dbReference type="InterPro" id="IPR050955">
    <property type="entry name" value="Plant_Biomass_Hydrol_Est"/>
</dbReference>
<accession>A0A3B0BTZ7</accession>
<proteinExistence type="predicted"/>
<keyword evidence="1" id="KW-0732">Signal</keyword>
<protein>
    <submittedName>
        <fullName evidence="3">Phospholipase</fullName>
    </submittedName>
</protein>
<dbReference type="EMBL" id="RBAH01000022">
    <property type="protein sequence ID" value="RKN75784.1"/>
    <property type="molecule type" value="Genomic_DNA"/>
</dbReference>
<gene>
    <name evidence="3" type="ORF">D7M11_25090</name>
</gene>
<dbReference type="Gene3D" id="3.40.50.1820">
    <property type="entry name" value="alpha/beta hydrolase"/>
    <property type="match status" value="1"/>
</dbReference>
<evidence type="ECO:0000256" key="1">
    <source>
        <dbReference type="ARBA" id="ARBA00022729"/>
    </source>
</evidence>
<organism evidence="3 4">
    <name type="scientific">Paenibacillus ginsengarvi</name>
    <dbReference type="NCBI Taxonomy" id="400777"/>
    <lineage>
        <taxon>Bacteria</taxon>
        <taxon>Bacillati</taxon>
        <taxon>Bacillota</taxon>
        <taxon>Bacilli</taxon>
        <taxon>Bacillales</taxon>
        <taxon>Paenibacillaceae</taxon>
        <taxon>Paenibacillus</taxon>
    </lineage>
</organism>
<dbReference type="Proteomes" id="UP000282311">
    <property type="component" value="Unassembled WGS sequence"/>
</dbReference>
<comment type="caution">
    <text evidence="3">The sequence shown here is derived from an EMBL/GenBank/DDBJ whole genome shotgun (WGS) entry which is preliminary data.</text>
</comment>
<keyword evidence="4" id="KW-1185">Reference proteome</keyword>
<name>A0A3B0BTZ7_9BACL</name>
<dbReference type="PANTHER" id="PTHR43037:SF1">
    <property type="entry name" value="BLL1128 PROTEIN"/>
    <property type="match status" value="1"/>
</dbReference>
<evidence type="ECO:0000259" key="2">
    <source>
        <dbReference type="Pfam" id="PF01738"/>
    </source>
</evidence>
<dbReference type="Pfam" id="PF01738">
    <property type="entry name" value="DLH"/>
    <property type="match status" value="1"/>
</dbReference>
<sequence length="221" mass="25108">MRITSNHLQTQIVKRISIQFLLSLPEGYEDEEIEWGLILFLHGMDRRGEDMSKLENYGILGIGKGLSLPFIIAVPQCPTESYWNMERDAVVALITELTANYRVDSNRIYLIGYSMGAYGIWDLAIHYPDMFAAIVPISSGGQVSKAARLKTTPVWAFHGALDNIVPIEQMTGMIHAVEQYQSNIKLTMYPELGHDILECTLNKQELYEWLLEHKKETGTKT</sequence>